<keyword evidence="3" id="KW-1185">Reference proteome</keyword>
<comment type="caution">
    <text evidence="2">The sequence shown here is derived from an EMBL/GenBank/DDBJ whole genome shotgun (WGS) entry which is preliminary data.</text>
</comment>
<evidence type="ECO:0000313" key="3">
    <source>
        <dbReference type="Proteomes" id="UP000186817"/>
    </source>
</evidence>
<sequence>MLLPTPTLGGDDWPQRGHQWDADRESESSKKPLMRPKRSIFNSAAMIGVMMATLITPAGSYMTEQVLPETNPNPVVLFEIGSTDATHEAVMLGKDVFEPMTWERVTLDDRPRQCEQGIVELMQLQVEDGGTVAVTGPTDDVVFTSLDTDADFKGTCEHHHDADSKMIAVICKEKDETRAVPCRDTPAPVASALRRLHQNLGPHF</sequence>
<protein>
    <submittedName>
        <fullName evidence="2">Uncharacterized protein</fullName>
    </submittedName>
</protein>
<proteinExistence type="predicted"/>
<dbReference type="Proteomes" id="UP000186817">
    <property type="component" value="Unassembled WGS sequence"/>
</dbReference>
<accession>A0A1Q9EMT8</accession>
<evidence type="ECO:0000256" key="1">
    <source>
        <dbReference type="SAM" id="MobiDB-lite"/>
    </source>
</evidence>
<feature type="region of interest" description="Disordered" evidence="1">
    <location>
        <begin position="1"/>
        <end position="35"/>
    </location>
</feature>
<dbReference type="OrthoDB" id="10277708at2759"/>
<evidence type="ECO:0000313" key="2">
    <source>
        <dbReference type="EMBL" id="OLQ08698.1"/>
    </source>
</evidence>
<organism evidence="2 3">
    <name type="scientific">Symbiodinium microadriaticum</name>
    <name type="common">Dinoflagellate</name>
    <name type="synonym">Zooxanthella microadriatica</name>
    <dbReference type="NCBI Taxonomy" id="2951"/>
    <lineage>
        <taxon>Eukaryota</taxon>
        <taxon>Sar</taxon>
        <taxon>Alveolata</taxon>
        <taxon>Dinophyceae</taxon>
        <taxon>Suessiales</taxon>
        <taxon>Symbiodiniaceae</taxon>
        <taxon>Symbiodinium</taxon>
    </lineage>
</organism>
<reference evidence="2 3" key="1">
    <citation type="submission" date="2016-02" db="EMBL/GenBank/DDBJ databases">
        <title>Genome analysis of coral dinoflagellate symbionts highlights evolutionary adaptations to a symbiotic lifestyle.</title>
        <authorList>
            <person name="Aranda M."/>
            <person name="Li Y."/>
            <person name="Liew Y.J."/>
            <person name="Baumgarten S."/>
            <person name="Simakov O."/>
            <person name="Wilson M."/>
            <person name="Piel J."/>
            <person name="Ashoor H."/>
            <person name="Bougouffa S."/>
            <person name="Bajic V.B."/>
            <person name="Ryu T."/>
            <person name="Ravasi T."/>
            <person name="Bayer T."/>
            <person name="Micklem G."/>
            <person name="Kim H."/>
            <person name="Bhak J."/>
            <person name="Lajeunesse T.C."/>
            <person name="Voolstra C.R."/>
        </authorList>
    </citation>
    <scope>NUCLEOTIDE SEQUENCE [LARGE SCALE GENOMIC DNA]</scope>
    <source>
        <strain evidence="2 3">CCMP2467</strain>
    </source>
</reference>
<feature type="compositionally biased region" description="Basic and acidic residues" evidence="1">
    <location>
        <begin position="13"/>
        <end position="30"/>
    </location>
</feature>
<gene>
    <name evidence="2" type="ORF">AK812_SmicGene7795</name>
</gene>
<name>A0A1Q9EMT8_SYMMI</name>
<dbReference type="EMBL" id="LSRX01000112">
    <property type="protein sequence ID" value="OLQ08698.1"/>
    <property type="molecule type" value="Genomic_DNA"/>
</dbReference>
<dbReference type="AlphaFoldDB" id="A0A1Q9EMT8"/>